<name>A0AAN7UC00_9PEZI</name>
<evidence type="ECO:0000313" key="1">
    <source>
        <dbReference type="EMBL" id="KAK5624642.1"/>
    </source>
</evidence>
<protein>
    <submittedName>
        <fullName evidence="1">Uncharacterized protein</fullName>
    </submittedName>
</protein>
<dbReference type="Proteomes" id="UP001305414">
    <property type="component" value="Unassembled WGS sequence"/>
</dbReference>
<gene>
    <name evidence="1" type="ORF">RRF57_000357</name>
</gene>
<sequence length="66" mass="7338">MIPLFLVAVVVNARQTPVSRPAAVREQDIDATELLDRFLDKPIDVLAVSQVGLDECEVLRHIILSQ</sequence>
<dbReference type="AlphaFoldDB" id="A0AAN7UC00"/>
<accession>A0AAN7UC00</accession>
<dbReference type="EMBL" id="JAWHQM010000001">
    <property type="protein sequence ID" value="KAK5624642.1"/>
    <property type="molecule type" value="Genomic_DNA"/>
</dbReference>
<proteinExistence type="predicted"/>
<evidence type="ECO:0000313" key="2">
    <source>
        <dbReference type="Proteomes" id="UP001305414"/>
    </source>
</evidence>
<comment type="caution">
    <text evidence="1">The sequence shown here is derived from an EMBL/GenBank/DDBJ whole genome shotgun (WGS) entry which is preliminary data.</text>
</comment>
<reference evidence="1 2" key="1">
    <citation type="submission" date="2023-10" db="EMBL/GenBank/DDBJ databases">
        <title>Draft genome sequence of Xylaria bambusicola isolate GMP-LS, the root and basal stem rot pathogen of sugarcane in Indonesia.</title>
        <authorList>
            <person name="Selvaraj P."/>
            <person name="Muralishankar V."/>
            <person name="Muruganantham S."/>
            <person name="Sp S."/>
            <person name="Haryani S."/>
            <person name="Lau K.J.X."/>
            <person name="Naqvi N.I."/>
        </authorList>
    </citation>
    <scope>NUCLEOTIDE SEQUENCE [LARGE SCALE GENOMIC DNA]</scope>
    <source>
        <strain evidence="1">GMP-LS</strain>
    </source>
</reference>
<organism evidence="1 2">
    <name type="scientific">Xylaria bambusicola</name>
    <dbReference type="NCBI Taxonomy" id="326684"/>
    <lineage>
        <taxon>Eukaryota</taxon>
        <taxon>Fungi</taxon>
        <taxon>Dikarya</taxon>
        <taxon>Ascomycota</taxon>
        <taxon>Pezizomycotina</taxon>
        <taxon>Sordariomycetes</taxon>
        <taxon>Xylariomycetidae</taxon>
        <taxon>Xylariales</taxon>
        <taxon>Xylariaceae</taxon>
        <taxon>Xylaria</taxon>
    </lineage>
</organism>
<keyword evidence="2" id="KW-1185">Reference proteome</keyword>